<dbReference type="SMART" id="SM00871">
    <property type="entry name" value="AraC_E_bind"/>
    <property type="match status" value="1"/>
</dbReference>
<dbReference type="Gene3D" id="3.20.80.10">
    <property type="entry name" value="Regulatory factor, effector binding domain"/>
    <property type="match status" value="1"/>
</dbReference>
<dbReference type="InterPro" id="IPR011256">
    <property type="entry name" value="Reg_factor_effector_dom_sf"/>
</dbReference>
<comment type="caution">
    <text evidence="2">The sequence shown here is derived from an EMBL/GenBank/DDBJ whole genome shotgun (WGS) entry which is preliminary data.</text>
</comment>
<name>A0ABS1J4C8_9BACL</name>
<gene>
    <name evidence="2" type="ORF">JJB07_00590</name>
</gene>
<keyword evidence="3" id="KW-1185">Reference proteome</keyword>
<dbReference type="Proteomes" id="UP000602284">
    <property type="component" value="Unassembled WGS sequence"/>
</dbReference>
<sequence length="160" mass="18277">MVEPVVVKVPDFQVVGFSFSTNLKEFVDHQLGQKAYQELLSRAGEMPDKVGNEVYLIQVYPTKPGFNAMVDVFTQIIGYKVSNEARVPSGMMKHEVPANEYAKYTHKGLESELVGTYDYLYGKWLPQSGRQFAGYDFEIWDDRYKPESPENEIDVHVAVK</sequence>
<protein>
    <submittedName>
        <fullName evidence="2">AraC family transcriptional regulator</fullName>
    </submittedName>
</protein>
<evidence type="ECO:0000259" key="1">
    <source>
        <dbReference type="SMART" id="SM00871"/>
    </source>
</evidence>
<dbReference type="InterPro" id="IPR053182">
    <property type="entry name" value="YobU-like_regulator"/>
</dbReference>
<dbReference type="EMBL" id="JAEQNB010000001">
    <property type="protein sequence ID" value="MBL0385128.1"/>
    <property type="molecule type" value="Genomic_DNA"/>
</dbReference>
<dbReference type="InterPro" id="IPR010499">
    <property type="entry name" value="AraC_E-bd"/>
</dbReference>
<feature type="domain" description="AraC effector-binding" evidence="1">
    <location>
        <begin position="2"/>
        <end position="160"/>
    </location>
</feature>
<evidence type="ECO:0000313" key="3">
    <source>
        <dbReference type="Proteomes" id="UP000602284"/>
    </source>
</evidence>
<dbReference type="SUPFAM" id="SSF55136">
    <property type="entry name" value="Probable bacterial effector-binding domain"/>
    <property type="match status" value="1"/>
</dbReference>
<dbReference type="Pfam" id="PF06445">
    <property type="entry name" value="GyrI-like"/>
    <property type="match status" value="1"/>
</dbReference>
<organism evidence="2 3">
    <name type="scientific">Tumebacillus amylolyticus</name>
    <dbReference type="NCBI Taxonomy" id="2801339"/>
    <lineage>
        <taxon>Bacteria</taxon>
        <taxon>Bacillati</taxon>
        <taxon>Bacillota</taxon>
        <taxon>Bacilli</taxon>
        <taxon>Bacillales</taxon>
        <taxon>Alicyclobacillaceae</taxon>
        <taxon>Tumebacillus</taxon>
    </lineage>
</organism>
<dbReference type="RefSeq" id="WP_201630262.1">
    <property type="nucleotide sequence ID" value="NZ_JAEQNB010000001.1"/>
</dbReference>
<proteinExistence type="predicted"/>
<dbReference type="PANTHER" id="PTHR36444">
    <property type="entry name" value="TRANSCRIPTIONAL REGULATOR PROTEIN YOBU-RELATED"/>
    <property type="match status" value="1"/>
</dbReference>
<accession>A0ABS1J4C8</accession>
<reference evidence="2 3" key="1">
    <citation type="submission" date="2021-01" db="EMBL/GenBank/DDBJ databases">
        <title>Tumebacillus sp. strain ITR2 16S ribosomal RNA gene Genome sequencing and assembly.</title>
        <authorList>
            <person name="Kang M."/>
        </authorList>
    </citation>
    <scope>NUCLEOTIDE SEQUENCE [LARGE SCALE GENOMIC DNA]</scope>
    <source>
        <strain evidence="2 3">ITR2</strain>
    </source>
</reference>
<dbReference type="InterPro" id="IPR029442">
    <property type="entry name" value="GyrI-like"/>
</dbReference>
<evidence type="ECO:0000313" key="2">
    <source>
        <dbReference type="EMBL" id="MBL0385128.1"/>
    </source>
</evidence>
<dbReference type="PANTHER" id="PTHR36444:SF2">
    <property type="entry name" value="TRANSCRIPTIONAL REGULATOR PROTEIN YOBU-RELATED"/>
    <property type="match status" value="1"/>
</dbReference>